<dbReference type="Proteomes" id="UP000192727">
    <property type="component" value="Chromosome"/>
</dbReference>
<dbReference type="AlphaFoldDB" id="A0A1V0UQ50"/>
<dbReference type="EMBL" id="CP020557">
    <property type="protein sequence ID" value="ARF67251.1"/>
    <property type="molecule type" value="Genomic_DNA"/>
</dbReference>
<accession>A0A1V0UQ50</accession>
<evidence type="ECO:0000313" key="2">
    <source>
        <dbReference type="Proteomes" id="UP000192727"/>
    </source>
</evidence>
<reference evidence="1 2" key="1">
    <citation type="submission" date="2017-03" db="EMBL/GenBank/DDBJ databases">
        <title>Paenibacillus larvae genome sequencing.</title>
        <authorList>
            <person name="Dingman D.W."/>
        </authorList>
    </citation>
    <scope>NUCLEOTIDE SEQUENCE [LARGE SCALE GENOMIC DNA]</scope>
    <source>
        <strain evidence="1 2">SAG 10367</strain>
    </source>
</reference>
<name>A0A1V0UQ50_9BACL</name>
<sequence>MGSLTMGDRVVSYDTKDAALNALSGMVSADSASRVKGIYEVNLELKTIQEHTLALENMKLTLKKKG</sequence>
<gene>
    <name evidence="1" type="ORF">B7C51_04585</name>
</gene>
<organism evidence="1 2">
    <name type="scientific">Paenibacillus larvae subsp. pulvifaciens</name>
    <dbReference type="NCBI Taxonomy" id="1477"/>
    <lineage>
        <taxon>Bacteria</taxon>
        <taxon>Bacillati</taxon>
        <taxon>Bacillota</taxon>
        <taxon>Bacilli</taxon>
        <taxon>Bacillales</taxon>
        <taxon>Paenibacillaceae</taxon>
        <taxon>Paenibacillus</taxon>
    </lineage>
</organism>
<protein>
    <submittedName>
        <fullName evidence="1">Uncharacterized protein</fullName>
    </submittedName>
</protein>
<proteinExistence type="predicted"/>
<evidence type="ECO:0000313" key="1">
    <source>
        <dbReference type="EMBL" id="ARF67251.1"/>
    </source>
</evidence>